<reference evidence="1 2" key="1">
    <citation type="submission" date="2019-07" db="EMBL/GenBank/DDBJ databases">
        <title>Genomic Encyclopedia of Archaeal and Bacterial Type Strains, Phase II (KMG-II): from individual species to whole genera.</title>
        <authorList>
            <person name="Goeker M."/>
        </authorList>
    </citation>
    <scope>NUCLEOTIDE SEQUENCE [LARGE SCALE GENOMIC DNA]</scope>
    <source>
        <strain evidence="1 2">ATCC BAA-252</strain>
    </source>
</reference>
<protein>
    <submittedName>
        <fullName evidence="1">Uncharacterized protein</fullName>
    </submittedName>
</protein>
<comment type="caution">
    <text evidence="1">The sequence shown here is derived from an EMBL/GenBank/DDBJ whole genome shotgun (WGS) entry which is preliminary data.</text>
</comment>
<name>A0A562SNF9_9HYPH</name>
<keyword evidence="2" id="KW-1185">Reference proteome</keyword>
<dbReference type="RefSeq" id="WP_145345364.1">
    <property type="nucleotide sequence ID" value="NZ_SMLY01000078.1"/>
</dbReference>
<organism evidence="1 2">
    <name type="scientific">Roseibium hamelinense</name>
    <dbReference type="NCBI Taxonomy" id="150831"/>
    <lineage>
        <taxon>Bacteria</taxon>
        <taxon>Pseudomonadati</taxon>
        <taxon>Pseudomonadota</taxon>
        <taxon>Alphaproteobacteria</taxon>
        <taxon>Hyphomicrobiales</taxon>
        <taxon>Stappiaceae</taxon>
        <taxon>Roseibium</taxon>
    </lineage>
</organism>
<proteinExistence type="predicted"/>
<evidence type="ECO:0000313" key="1">
    <source>
        <dbReference type="EMBL" id="TWI82718.1"/>
    </source>
</evidence>
<gene>
    <name evidence="1" type="ORF">JM93_03232</name>
</gene>
<dbReference type="EMBL" id="VLLF01000008">
    <property type="protein sequence ID" value="TWI82718.1"/>
    <property type="molecule type" value="Genomic_DNA"/>
</dbReference>
<evidence type="ECO:0000313" key="2">
    <source>
        <dbReference type="Proteomes" id="UP000320593"/>
    </source>
</evidence>
<dbReference type="AlphaFoldDB" id="A0A562SNF9"/>
<accession>A0A562SNF9</accession>
<dbReference type="Proteomes" id="UP000320593">
    <property type="component" value="Unassembled WGS sequence"/>
</dbReference>
<dbReference type="OrthoDB" id="7679062at2"/>
<sequence>MTTAKAREYQSRTAEQRARDVIQRVLMQAEAIPMQQGGGHKLDLGILHQEVLGALRETIDDLAHCQSDGSF</sequence>